<dbReference type="PANTHER" id="PTHR22617:SF43">
    <property type="entry name" value="PROTEIN PILI"/>
    <property type="match status" value="1"/>
</dbReference>
<dbReference type="Gene3D" id="2.30.30.40">
    <property type="entry name" value="SH3 Domains"/>
    <property type="match status" value="1"/>
</dbReference>
<proteinExistence type="predicted"/>
<dbReference type="GO" id="GO:0005829">
    <property type="term" value="C:cytosol"/>
    <property type="evidence" value="ECO:0007669"/>
    <property type="project" value="TreeGrafter"/>
</dbReference>
<dbReference type="SMART" id="SM00260">
    <property type="entry name" value="CheW"/>
    <property type="match status" value="1"/>
</dbReference>
<reference evidence="2 3" key="1">
    <citation type="submission" date="2019-02" db="EMBL/GenBank/DDBJ databases">
        <title>Genomic Encyclopedia of Type Strains, Phase IV (KMG-IV): sequencing the most valuable type-strain genomes for metagenomic binning, comparative biology and taxonomic classification.</title>
        <authorList>
            <person name="Goeker M."/>
        </authorList>
    </citation>
    <scope>NUCLEOTIDE SEQUENCE [LARGE SCALE GENOMIC DNA]</scope>
    <source>
        <strain evidence="2 3">DSM 105135</strain>
    </source>
</reference>
<dbReference type="SUPFAM" id="SSF50341">
    <property type="entry name" value="CheW-like"/>
    <property type="match status" value="1"/>
</dbReference>
<keyword evidence="3" id="KW-1185">Reference proteome</keyword>
<dbReference type="PANTHER" id="PTHR22617">
    <property type="entry name" value="CHEMOTAXIS SENSOR HISTIDINE KINASE-RELATED"/>
    <property type="match status" value="1"/>
</dbReference>
<evidence type="ECO:0000313" key="2">
    <source>
        <dbReference type="EMBL" id="RZU46992.1"/>
    </source>
</evidence>
<organism evidence="2 3">
    <name type="scientific">Fluviicoccus keumensis</name>
    <dbReference type="NCBI Taxonomy" id="1435465"/>
    <lineage>
        <taxon>Bacteria</taxon>
        <taxon>Pseudomonadati</taxon>
        <taxon>Pseudomonadota</taxon>
        <taxon>Gammaproteobacteria</taxon>
        <taxon>Moraxellales</taxon>
        <taxon>Moraxellaceae</taxon>
        <taxon>Fluviicoccus</taxon>
    </lineage>
</organism>
<dbReference type="InterPro" id="IPR039315">
    <property type="entry name" value="CheW"/>
</dbReference>
<evidence type="ECO:0000259" key="1">
    <source>
        <dbReference type="PROSITE" id="PS50851"/>
    </source>
</evidence>
<dbReference type="RefSeq" id="WP_130412104.1">
    <property type="nucleotide sequence ID" value="NZ_SHKX01000011.1"/>
</dbReference>
<dbReference type="GO" id="GO:0007165">
    <property type="term" value="P:signal transduction"/>
    <property type="evidence" value="ECO:0007669"/>
    <property type="project" value="InterPro"/>
</dbReference>
<dbReference type="PROSITE" id="PS50851">
    <property type="entry name" value="CHEW"/>
    <property type="match status" value="1"/>
</dbReference>
<accession>A0A4Q7Z8Z6</accession>
<sequence>MAAKGFIKLLEIAERSKQKGLGLLGQGGDAWTGVGFTLAGQHFLAPIGEVAEILKVPRYTMIPGVAGWMKGLANVRGRLLPIMDLLAFLNRRSTLQGQRKRILVIDHEEIFSGLIVDEVLGMQHFPAAEYKSTVSGVFPEIAPYARGGFERDGKVWYVLLMSRLIEDPRFLKASAA</sequence>
<dbReference type="Pfam" id="PF01584">
    <property type="entry name" value="CheW"/>
    <property type="match status" value="1"/>
</dbReference>
<dbReference type="EMBL" id="SHKX01000011">
    <property type="protein sequence ID" value="RZU46992.1"/>
    <property type="molecule type" value="Genomic_DNA"/>
</dbReference>
<evidence type="ECO:0000313" key="3">
    <source>
        <dbReference type="Proteomes" id="UP000292423"/>
    </source>
</evidence>
<dbReference type="GO" id="GO:0006935">
    <property type="term" value="P:chemotaxis"/>
    <property type="evidence" value="ECO:0007669"/>
    <property type="project" value="InterPro"/>
</dbReference>
<dbReference type="InterPro" id="IPR036061">
    <property type="entry name" value="CheW-like_dom_sf"/>
</dbReference>
<dbReference type="Gene3D" id="2.40.50.180">
    <property type="entry name" value="CheA-289, Domain 4"/>
    <property type="match status" value="1"/>
</dbReference>
<dbReference type="AlphaFoldDB" id="A0A4Q7Z8Z6"/>
<dbReference type="Proteomes" id="UP000292423">
    <property type="component" value="Unassembled WGS sequence"/>
</dbReference>
<name>A0A4Q7Z8Z6_9GAMM</name>
<protein>
    <submittedName>
        <fullName evidence="2">Twitching motility protein PilI</fullName>
    </submittedName>
</protein>
<feature type="domain" description="CheW-like" evidence="1">
    <location>
        <begin position="30"/>
        <end position="170"/>
    </location>
</feature>
<dbReference type="InterPro" id="IPR002545">
    <property type="entry name" value="CheW-lke_dom"/>
</dbReference>
<comment type="caution">
    <text evidence="2">The sequence shown here is derived from an EMBL/GenBank/DDBJ whole genome shotgun (WGS) entry which is preliminary data.</text>
</comment>
<gene>
    <name evidence="2" type="ORF">EV700_1379</name>
</gene>
<dbReference type="OrthoDB" id="5298045at2"/>